<evidence type="ECO:0000259" key="2">
    <source>
        <dbReference type="Pfam" id="PF21478"/>
    </source>
</evidence>
<dbReference type="InterPro" id="IPR015424">
    <property type="entry name" value="PyrdxlP-dep_Trfase"/>
</dbReference>
<dbReference type="PANTHER" id="PTHR11773">
    <property type="entry name" value="GLYCINE DEHYDROGENASE, DECARBOXYLATING"/>
    <property type="match status" value="1"/>
</dbReference>
<dbReference type="GO" id="GO:0016594">
    <property type="term" value="F:glycine binding"/>
    <property type="evidence" value="ECO:0007669"/>
    <property type="project" value="TreeGrafter"/>
</dbReference>
<dbReference type="GO" id="GO:0005739">
    <property type="term" value="C:mitochondrion"/>
    <property type="evidence" value="ECO:0007669"/>
    <property type="project" value="TreeGrafter"/>
</dbReference>
<reference evidence="3" key="1">
    <citation type="submission" date="2018-11" db="EMBL/GenBank/DDBJ databases">
        <authorList>
            <consortium name="Pathogen Informatics"/>
        </authorList>
    </citation>
    <scope>NUCLEOTIDE SEQUENCE</scope>
</reference>
<organism evidence="3 4">
    <name type="scientific">Protopolystoma xenopodis</name>
    <dbReference type="NCBI Taxonomy" id="117903"/>
    <lineage>
        <taxon>Eukaryota</taxon>
        <taxon>Metazoa</taxon>
        <taxon>Spiralia</taxon>
        <taxon>Lophotrochozoa</taxon>
        <taxon>Platyhelminthes</taxon>
        <taxon>Monogenea</taxon>
        <taxon>Polyopisthocotylea</taxon>
        <taxon>Polystomatidea</taxon>
        <taxon>Polystomatidae</taxon>
        <taxon>Protopolystoma</taxon>
    </lineage>
</organism>
<dbReference type="Pfam" id="PF21478">
    <property type="entry name" value="GcvP2_C"/>
    <property type="match status" value="1"/>
</dbReference>
<dbReference type="OrthoDB" id="6537869at2759"/>
<evidence type="ECO:0000256" key="1">
    <source>
        <dbReference type="ARBA" id="ARBA00022898"/>
    </source>
</evidence>
<dbReference type="AlphaFoldDB" id="A0A448WFF5"/>
<dbReference type="GO" id="GO:0004375">
    <property type="term" value="F:glycine dehydrogenase (decarboxylating) activity"/>
    <property type="evidence" value="ECO:0007669"/>
    <property type="project" value="InterPro"/>
</dbReference>
<sequence length="121" mass="14172">MLKRLKDHYLIRYTNDAGFCAHEFILDCEPFHKYNIEVIDIAKRLMDYGFHSPTMSWPVPSALMVEPTESEPKEECDRFCDAMIQIRNEIQMIADGRLDKKVNPLKMAPHTMQVCIHECII</sequence>
<dbReference type="InterPro" id="IPR015422">
    <property type="entry name" value="PyrdxlP-dep_Trfase_small"/>
</dbReference>
<name>A0A448WFF5_9PLAT</name>
<dbReference type="GO" id="GO:0019464">
    <property type="term" value="P:glycine decarboxylation via glycine cleavage system"/>
    <property type="evidence" value="ECO:0007669"/>
    <property type="project" value="TreeGrafter"/>
</dbReference>
<feature type="domain" description="Glycine dehydrogenase C-terminal" evidence="2">
    <location>
        <begin position="1"/>
        <end position="110"/>
    </location>
</feature>
<dbReference type="Proteomes" id="UP000784294">
    <property type="component" value="Unassembled WGS sequence"/>
</dbReference>
<dbReference type="InterPro" id="IPR049316">
    <property type="entry name" value="GDC-P_C"/>
</dbReference>
<dbReference type="PANTHER" id="PTHR11773:SF1">
    <property type="entry name" value="GLYCINE DEHYDROGENASE (DECARBOXYLATING), MITOCHONDRIAL"/>
    <property type="match status" value="1"/>
</dbReference>
<keyword evidence="4" id="KW-1185">Reference proteome</keyword>
<dbReference type="GO" id="GO:0030170">
    <property type="term" value="F:pyridoxal phosphate binding"/>
    <property type="evidence" value="ECO:0007669"/>
    <property type="project" value="TreeGrafter"/>
</dbReference>
<accession>A0A448WFF5</accession>
<dbReference type="InterPro" id="IPR020581">
    <property type="entry name" value="GDC_P"/>
</dbReference>
<dbReference type="GO" id="GO:0005960">
    <property type="term" value="C:glycine cleavage complex"/>
    <property type="evidence" value="ECO:0007669"/>
    <property type="project" value="TreeGrafter"/>
</dbReference>
<comment type="caution">
    <text evidence="3">The sequence shown here is derived from an EMBL/GenBank/DDBJ whole genome shotgun (WGS) entry which is preliminary data.</text>
</comment>
<dbReference type="SUPFAM" id="SSF53383">
    <property type="entry name" value="PLP-dependent transferases"/>
    <property type="match status" value="1"/>
</dbReference>
<proteinExistence type="predicted"/>
<dbReference type="Gene3D" id="3.90.1150.10">
    <property type="entry name" value="Aspartate Aminotransferase, domain 1"/>
    <property type="match status" value="1"/>
</dbReference>
<evidence type="ECO:0000313" key="4">
    <source>
        <dbReference type="Proteomes" id="UP000784294"/>
    </source>
</evidence>
<evidence type="ECO:0000313" key="3">
    <source>
        <dbReference type="EMBL" id="VEL10489.1"/>
    </source>
</evidence>
<dbReference type="EMBL" id="CAAALY010009155">
    <property type="protein sequence ID" value="VEL10489.1"/>
    <property type="molecule type" value="Genomic_DNA"/>
</dbReference>
<protein>
    <recommendedName>
        <fullName evidence="2">Glycine dehydrogenase C-terminal domain-containing protein</fullName>
    </recommendedName>
</protein>
<gene>
    <name evidence="3" type="ORF">PXEA_LOCUS3929</name>
</gene>
<keyword evidence="1" id="KW-0663">Pyridoxal phosphate</keyword>